<comment type="caution">
    <text evidence="7">The sequence shown here is derived from an EMBL/GenBank/DDBJ whole genome shotgun (WGS) entry which is preliminary data.</text>
</comment>
<dbReference type="GO" id="GO:0008168">
    <property type="term" value="F:methyltransferase activity"/>
    <property type="evidence" value="ECO:0007669"/>
    <property type="project" value="UniProtKB-KW"/>
</dbReference>
<dbReference type="Gene3D" id="3.40.50.150">
    <property type="entry name" value="Vaccinia Virus protein VP39"/>
    <property type="match status" value="1"/>
</dbReference>
<feature type="binding site" evidence="6">
    <location>
        <position position="168"/>
    </location>
    <ligand>
        <name>S-adenosyl-L-methionine</name>
        <dbReference type="ChEBI" id="CHEBI:59789"/>
    </ligand>
</feature>
<accession>A0ABT8Y5E2</accession>
<dbReference type="CDD" id="cd02440">
    <property type="entry name" value="AdoMet_MTases"/>
    <property type="match status" value="1"/>
</dbReference>
<organism evidence="7 8">
    <name type="scientific">Sphingomonas natans</name>
    <dbReference type="NCBI Taxonomy" id="3063330"/>
    <lineage>
        <taxon>Bacteria</taxon>
        <taxon>Pseudomonadati</taxon>
        <taxon>Pseudomonadota</taxon>
        <taxon>Alphaproteobacteria</taxon>
        <taxon>Sphingomonadales</taxon>
        <taxon>Sphingomonadaceae</taxon>
        <taxon>Sphingomonas</taxon>
    </lineage>
</organism>
<keyword evidence="3 6" id="KW-0489">Methyltransferase</keyword>
<evidence type="ECO:0000256" key="2">
    <source>
        <dbReference type="ARBA" id="ARBA00022490"/>
    </source>
</evidence>
<dbReference type="RefSeq" id="WP_303539446.1">
    <property type="nucleotide sequence ID" value="NZ_JAUOTP010000001.1"/>
</dbReference>
<dbReference type="HAMAP" id="MF_00735">
    <property type="entry name" value="Methyltr_PrmA"/>
    <property type="match status" value="1"/>
</dbReference>
<evidence type="ECO:0000256" key="1">
    <source>
        <dbReference type="ARBA" id="ARBA00009741"/>
    </source>
</evidence>
<dbReference type="EMBL" id="JAUOTP010000001">
    <property type="protein sequence ID" value="MDO6413128.1"/>
    <property type="molecule type" value="Genomic_DNA"/>
</dbReference>
<evidence type="ECO:0000256" key="6">
    <source>
        <dbReference type="HAMAP-Rule" id="MF_00735"/>
    </source>
</evidence>
<proteinExistence type="inferred from homology"/>
<dbReference type="PANTHER" id="PTHR43648">
    <property type="entry name" value="ELECTRON TRANSFER FLAVOPROTEIN BETA SUBUNIT LYSINE METHYLTRANSFERASE"/>
    <property type="match status" value="1"/>
</dbReference>
<comment type="subcellular location">
    <subcellularLocation>
        <location evidence="6">Cytoplasm</location>
    </subcellularLocation>
</comment>
<evidence type="ECO:0000256" key="5">
    <source>
        <dbReference type="ARBA" id="ARBA00022691"/>
    </source>
</evidence>
<dbReference type="InterPro" id="IPR050078">
    <property type="entry name" value="Ribosomal_L11_MeTrfase_PrmA"/>
</dbReference>
<feature type="binding site" evidence="6">
    <location>
        <position position="239"/>
    </location>
    <ligand>
        <name>S-adenosyl-L-methionine</name>
        <dbReference type="ChEBI" id="CHEBI:59789"/>
    </ligand>
</feature>
<feature type="binding site" evidence="6">
    <location>
        <position position="191"/>
    </location>
    <ligand>
        <name>S-adenosyl-L-methionine</name>
        <dbReference type="ChEBI" id="CHEBI:59789"/>
    </ligand>
</feature>
<dbReference type="Pfam" id="PF06325">
    <property type="entry name" value="PrmA"/>
    <property type="match status" value="1"/>
</dbReference>
<keyword evidence="2 6" id="KW-0963">Cytoplasm</keyword>
<gene>
    <name evidence="6" type="primary">prmA</name>
    <name evidence="7" type="ORF">Q4F19_01920</name>
</gene>
<comment type="function">
    <text evidence="6">Methylates ribosomal protein L11.</text>
</comment>
<keyword evidence="7" id="KW-0689">Ribosomal protein</keyword>
<dbReference type="GO" id="GO:0005840">
    <property type="term" value="C:ribosome"/>
    <property type="evidence" value="ECO:0007669"/>
    <property type="project" value="UniProtKB-KW"/>
</dbReference>
<evidence type="ECO:0000313" key="8">
    <source>
        <dbReference type="Proteomes" id="UP001169764"/>
    </source>
</evidence>
<dbReference type="PANTHER" id="PTHR43648:SF1">
    <property type="entry name" value="ELECTRON TRANSFER FLAVOPROTEIN BETA SUBUNIT LYSINE METHYLTRANSFERASE"/>
    <property type="match status" value="1"/>
</dbReference>
<comment type="similarity">
    <text evidence="1 6">Belongs to the methyltransferase superfamily. PrmA family.</text>
</comment>
<reference evidence="7" key="1">
    <citation type="submission" date="2023-07" db="EMBL/GenBank/DDBJ databases">
        <authorList>
            <person name="Kim M."/>
        </authorList>
    </citation>
    <scope>NUCLEOTIDE SEQUENCE</scope>
    <source>
        <strain evidence="7">BIUV-7</strain>
    </source>
</reference>
<sequence>MSAEWQVQSAESWKITLPCSRAQAEALIEDVPALAAFDPPPTVMTSEPDPAAPDAWLIDVYVEGVPTPELIEAIGSLAPDRGPPEIVRIEDEDWVTRSQAFLVPIRAGRFHVFTGAHAGESPAGTIPFLIEAGRAFGTGHHETTTGCLEMLDQLATAGHRFANIADIGTGTGLLAFAARALWPEAPILAADIDPIAIDVTRANMAENAIPADAIALFTCPGVDHPEIARTGPFDLLIANILAGPLIELAPSFADRIGPGGRVMLAGLLADQEDAVVAAFAARGFRLSERLQRGDWPTLVLVQRP</sequence>
<name>A0ABT8Y5E2_9SPHN</name>
<keyword evidence="4 6" id="KW-0808">Transferase</keyword>
<dbReference type="GO" id="GO:0032259">
    <property type="term" value="P:methylation"/>
    <property type="evidence" value="ECO:0007669"/>
    <property type="project" value="UniProtKB-KW"/>
</dbReference>
<evidence type="ECO:0000313" key="7">
    <source>
        <dbReference type="EMBL" id="MDO6413128.1"/>
    </source>
</evidence>
<comment type="catalytic activity">
    <reaction evidence="6">
        <text>L-lysyl-[protein] + 3 S-adenosyl-L-methionine = N(6),N(6),N(6)-trimethyl-L-lysyl-[protein] + 3 S-adenosyl-L-homocysteine + 3 H(+)</text>
        <dbReference type="Rhea" id="RHEA:54192"/>
        <dbReference type="Rhea" id="RHEA-COMP:9752"/>
        <dbReference type="Rhea" id="RHEA-COMP:13826"/>
        <dbReference type="ChEBI" id="CHEBI:15378"/>
        <dbReference type="ChEBI" id="CHEBI:29969"/>
        <dbReference type="ChEBI" id="CHEBI:57856"/>
        <dbReference type="ChEBI" id="CHEBI:59789"/>
        <dbReference type="ChEBI" id="CHEBI:61961"/>
    </reaction>
</comment>
<evidence type="ECO:0000256" key="3">
    <source>
        <dbReference type="ARBA" id="ARBA00022603"/>
    </source>
</evidence>
<keyword evidence="7" id="KW-0687">Ribonucleoprotein</keyword>
<protein>
    <recommendedName>
        <fullName evidence="6">Ribosomal protein L11 methyltransferase</fullName>
        <shortName evidence="6">L11 Mtase</shortName>
        <ecNumber evidence="6">2.1.1.-</ecNumber>
    </recommendedName>
</protein>
<keyword evidence="5 6" id="KW-0949">S-adenosyl-L-methionine</keyword>
<keyword evidence="8" id="KW-1185">Reference proteome</keyword>
<evidence type="ECO:0000256" key="4">
    <source>
        <dbReference type="ARBA" id="ARBA00022679"/>
    </source>
</evidence>
<dbReference type="SUPFAM" id="SSF53335">
    <property type="entry name" value="S-adenosyl-L-methionine-dependent methyltransferases"/>
    <property type="match status" value="1"/>
</dbReference>
<dbReference type="EC" id="2.1.1.-" evidence="6"/>
<dbReference type="Proteomes" id="UP001169764">
    <property type="component" value="Unassembled WGS sequence"/>
</dbReference>
<feature type="binding site" evidence="6">
    <location>
        <position position="144"/>
    </location>
    <ligand>
        <name>S-adenosyl-L-methionine</name>
        <dbReference type="ChEBI" id="CHEBI:59789"/>
    </ligand>
</feature>
<dbReference type="InterPro" id="IPR004498">
    <property type="entry name" value="Ribosomal_PrmA_MeTrfase"/>
</dbReference>
<dbReference type="InterPro" id="IPR029063">
    <property type="entry name" value="SAM-dependent_MTases_sf"/>
</dbReference>